<keyword evidence="2 7" id="KW-0812">Transmembrane</keyword>
<name>A0A7C9BF31_9BACT</name>
<dbReference type="Proteomes" id="UP000479293">
    <property type="component" value="Unassembled WGS sequence"/>
</dbReference>
<dbReference type="PANTHER" id="PTHR21624:SF1">
    <property type="entry name" value="ALKYLGLYCEROL MONOOXYGENASE"/>
    <property type="match status" value="1"/>
</dbReference>
<proteinExistence type="predicted"/>
<dbReference type="PANTHER" id="PTHR21624">
    <property type="entry name" value="STEROL DESATURASE-RELATED PROTEIN"/>
    <property type="match status" value="1"/>
</dbReference>
<evidence type="ECO:0000256" key="6">
    <source>
        <dbReference type="ARBA" id="ARBA00023136"/>
    </source>
</evidence>
<keyword evidence="3 7" id="KW-1133">Transmembrane helix</keyword>
<organism evidence="9 10">
    <name type="scientific">Salmonirosea aquatica</name>
    <dbReference type="NCBI Taxonomy" id="2654236"/>
    <lineage>
        <taxon>Bacteria</taxon>
        <taxon>Pseudomonadati</taxon>
        <taxon>Bacteroidota</taxon>
        <taxon>Cytophagia</taxon>
        <taxon>Cytophagales</taxon>
        <taxon>Spirosomataceae</taxon>
        <taxon>Salmonirosea</taxon>
    </lineage>
</organism>
<evidence type="ECO:0000256" key="4">
    <source>
        <dbReference type="ARBA" id="ARBA00023002"/>
    </source>
</evidence>
<dbReference type="GO" id="GO:0016020">
    <property type="term" value="C:membrane"/>
    <property type="evidence" value="ECO:0007669"/>
    <property type="project" value="GOC"/>
</dbReference>
<sequence length="289" mass="33575">MQTFVDYFEHIPSAHRSAILVGGLTLFWLIEGAFPLFRFGYNKWKHAGINIFFTLTTIIVNFAMAFILLKSSDWTIAHDFGILQWLPEMPLWAYMGVGLLLLDLIGAYFIHWLHHKVKWMWRLHLIHHSDAYVDTTTANRHHPGESVFRFLFTTIGVVLVGAPIWLVFLYQAISAGLSQFNHANINLPESVDRVLSWFIVTPNMHHVHHHYVQPYTDSNYSNIFPIWDRLFGTFRRLKGSEIIYGIDTHREPHEHSHIGNLLKIPFQKYRPPVGTAKEAHEPISGMQNK</sequence>
<gene>
    <name evidence="9" type="ORF">GBK04_06425</name>
</gene>
<dbReference type="GO" id="GO:0006643">
    <property type="term" value="P:membrane lipid metabolic process"/>
    <property type="evidence" value="ECO:0007669"/>
    <property type="project" value="TreeGrafter"/>
</dbReference>
<dbReference type="GO" id="GO:0005506">
    <property type="term" value="F:iron ion binding"/>
    <property type="evidence" value="ECO:0007669"/>
    <property type="project" value="InterPro"/>
</dbReference>
<dbReference type="Pfam" id="PF04116">
    <property type="entry name" value="FA_hydroxylase"/>
    <property type="match status" value="1"/>
</dbReference>
<feature type="domain" description="Fatty acid hydroxylase" evidence="8">
    <location>
        <begin position="99"/>
        <end position="233"/>
    </location>
</feature>
<dbReference type="InterPro" id="IPR006694">
    <property type="entry name" value="Fatty_acid_hydroxylase"/>
</dbReference>
<comment type="caution">
    <text evidence="9">The sequence shown here is derived from an EMBL/GenBank/DDBJ whole genome shotgun (WGS) entry which is preliminary data.</text>
</comment>
<dbReference type="GO" id="GO:0012505">
    <property type="term" value="C:endomembrane system"/>
    <property type="evidence" value="ECO:0007669"/>
    <property type="project" value="UniProtKB-SubCell"/>
</dbReference>
<keyword evidence="10" id="KW-1185">Reference proteome</keyword>
<evidence type="ECO:0000256" key="5">
    <source>
        <dbReference type="ARBA" id="ARBA00023098"/>
    </source>
</evidence>
<keyword evidence="4" id="KW-0560">Oxidoreductase</keyword>
<dbReference type="GO" id="GO:0008610">
    <property type="term" value="P:lipid biosynthetic process"/>
    <property type="evidence" value="ECO:0007669"/>
    <property type="project" value="InterPro"/>
</dbReference>
<feature type="transmembrane region" description="Helical" evidence="7">
    <location>
        <begin position="89"/>
        <end position="113"/>
    </location>
</feature>
<accession>A0A7C9BF31</accession>
<evidence type="ECO:0000259" key="8">
    <source>
        <dbReference type="Pfam" id="PF04116"/>
    </source>
</evidence>
<feature type="transmembrane region" description="Helical" evidence="7">
    <location>
        <begin position="17"/>
        <end position="37"/>
    </location>
</feature>
<keyword evidence="5" id="KW-0443">Lipid metabolism</keyword>
<evidence type="ECO:0000256" key="2">
    <source>
        <dbReference type="ARBA" id="ARBA00022692"/>
    </source>
</evidence>
<evidence type="ECO:0000256" key="1">
    <source>
        <dbReference type="ARBA" id="ARBA00004127"/>
    </source>
</evidence>
<evidence type="ECO:0000313" key="10">
    <source>
        <dbReference type="Proteomes" id="UP000479293"/>
    </source>
</evidence>
<dbReference type="EMBL" id="WHLY01000002">
    <property type="protein sequence ID" value="MPR33003.1"/>
    <property type="molecule type" value="Genomic_DNA"/>
</dbReference>
<dbReference type="GO" id="GO:0050479">
    <property type="term" value="F:glyceryl-ether monooxygenase activity"/>
    <property type="evidence" value="ECO:0007669"/>
    <property type="project" value="TreeGrafter"/>
</dbReference>
<keyword evidence="6 7" id="KW-0472">Membrane</keyword>
<comment type="subcellular location">
    <subcellularLocation>
        <location evidence="1">Endomembrane system</location>
        <topology evidence="1">Multi-pass membrane protein</topology>
    </subcellularLocation>
</comment>
<dbReference type="AlphaFoldDB" id="A0A7C9BF31"/>
<evidence type="ECO:0000313" key="9">
    <source>
        <dbReference type="EMBL" id="MPR33003.1"/>
    </source>
</evidence>
<reference evidence="9 10" key="1">
    <citation type="submission" date="2019-10" db="EMBL/GenBank/DDBJ databases">
        <title>Draft Genome Sequence of Cytophagaceae sp. SJW1-29.</title>
        <authorList>
            <person name="Choi A."/>
        </authorList>
    </citation>
    <scope>NUCLEOTIDE SEQUENCE [LARGE SCALE GENOMIC DNA]</scope>
    <source>
        <strain evidence="9 10">SJW1-29</strain>
    </source>
</reference>
<evidence type="ECO:0000256" key="3">
    <source>
        <dbReference type="ARBA" id="ARBA00022989"/>
    </source>
</evidence>
<evidence type="ECO:0000256" key="7">
    <source>
        <dbReference type="SAM" id="Phobius"/>
    </source>
</evidence>
<feature type="transmembrane region" description="Helical" evidence="7">
    <location>
        <begin position="150"/>
        <end position="170"/>
    </location>
</feature>
<feature type="transmembrane region" description="Helical" evidence="7">
    <location>
        <begin position="49"/>
        <end position="69"/>
    </location>
</feature>
<dbReference type="RefSeq" id="WP_152757912.1">
    <property type="nucleotide sequence ID" value="NZ_WHLY01000002.1"/>
</dbReference>
<protein>
    <submittedName>
        <fullName evidence="9">Sterol desaturase</fullName>
    </submittedName>
</protein>
<dbReference type="InterPro" id="IPR051689">
    <property type="entry name" value="Sterol_desaturase/TMEM195"/>
</dbReference>